<reference evidence="5 6" key="1">
    <citation type="submission" date="2019-03" db="EMBL/GenBank/DDBJ databases">
        <title>Complete Genome Sequence of Paraburkholderia dipogonis ICMP 19430T, a Nitrogen-fixing Symbiont of the South African Invasive Legume Dipogon lignosus in New Zealand.</title>
        <authorList>
            <person name="De Meyer S.E."/>
        </authorList>
    </citation>
    <scope>NUCLEOTIDE SEQUENCE [LARGE SCALE GENOMIC DNA]</scope>
    <source>
        <strain evidence="5 6">ICMP 19430</strain>
    </source>
</reference>
<dbReference type="Proteomes" id="UP000297385">
    <property type="component" value="Unassembled WGS sequence"/>
</dbReference>
<accession>A0A4Y8MKI5</accession>
<dbReference type="InterPro" id="IPR047710">
    <property type="entry name" value="Transpos_IS5-like"/>
</dbReference>
<organism evidence="5 6">
    <name type="scientific">Paraburkholderia dipogonis</name>
    <dbReference type="NCBI Taxonomy" id="1211383"/>
    <lineage>
        <taxon>Bacteria</taxon>
        <taxon>Pseudomonadati</taxon>
        <taxon>Pseudomonadota</taxon>
        <taxon>Betaproteobacteria</taxon>
        <taxon>Burkholderiales</taxon>
        <taxon>Burkholderiaceae</taxon>
        <taxon>Paraburkholderia</taxon>
    </lineage>
</organism>
<dbReference type="AlphaFoldDB" id="A0A4Y8MKI5"/>
<evidence type="ECO:0000313" key="4">
    <source>
        <dbReference type="EMBL" id="TFE37955.1"/>
    </source>
</evidence>
<dbReference type="InterPro" id="IPR002559">
    <property type="entry name" value="Transposase_11"/>
</dbReference>
<dbReference type="PANTHER" id="PTHR33803:SF3">
    <property type="entry name" value="BLL1974 PROTEIN"/>
    <property type="match status" value="1"/>
</dbReference>
<dbReference type="GO" id="GO:0004803">
    <property type="term" value="F:transposase activity"/>
    <property type="evidence" value="ECO:0007669"/>
    <property type="project" value="InterPro"/>
</dbReference>
<dbReference type="InterPro" id="IPR008490">
    <property type="entry name" value="Transposase_InsH_N"/>
</dbReference>
<proteinExistence type="predicted"/>
<dbReference type="GO" id="GO:0003677">
    <property type="term" value="F:DNA binding"/>
    <property type="evidence" value="ECO:0007669"/>
    <property type="project" value="InterPro"/>
</dbReference>
<dbReference type="GO" id="GO:0006313">
    <property type="term" value="P:DNA transposition"/>
    <property type="evidence" value="ECO:0007669"/>
    <property type="project" value="InterPro"/>
</dbReference>
<protein>
    <submittedName>
        <fullName evidence="5">IS5 family transposase</fullName>
    </submittedName>
</protein>
<sequence>MGPKTPMPEQDFFRHPLREQINLKHPLVRLTDLINWGRLGALMSESFVSGKGRPASSPRLIAGLLYLQHAFDLSDEEVVWQWVENPYWQVFTGETYLQTEPPIDPSSLTRWRKRLGEAGVEELLAETIEAAKRAGVIKASSVKRVIVDTTVMEKAIAHPTDSRLLERCREHLVKAAARHSLKLRQNYNREAPRLGLQIGRYAHAKQYKRMRKALRTLRSRVGRVMRDVERQVVQVADPGRAALMELIGRTKRILAQKPKDKNKLYALHAPEVECLAKGKTRTPYEFGVKVSITTTHKEGLVVGMRSMPGNPYDGHTLAEALEQAAILSDTTPEVAIVDRGYKGVAVDGVKIYHPGLRRGITRGLRAMIRRRSAIEPAIGHMKTDGKLGRNWLKGALGDAMHAVLCGAGHNLRMILRKLRLLCVFILAALLNRRFAALPSS</sequence>
<name>A0A4Y8MKI5_9BURK</name>
<dbReference type="EMBL" id="SNVI01000005">
    <property type="protein sequence ID" value="TFE37955.1"/>
    <property type="molecule type" value="Genomic_DNA"/>
</dbReference>
<dbReference type="Pfam" id="PF01609">
    <property type="entry name" value="DDE_Tnp_1"/>
    <property type="match status" value="1"/>
</dbReference>
<evidence type="ECO:0000313" key="3">
    <source>
        <dbReference type="EMBL" id="TFE37949.1"/>
    </source>
</evidence>
<comment type="caution">
    <text evidence="5">The sequence shown here is derived from an EMBL/GenBank/DDBJ whole genome shotgun (WGS) entry which is preliminary data.</text>
</comment>
<gene>
    <name evidence="3" type="ORF">E2553_40500</name>
    <name evidence="4" type="ORF">E2553_40995</name>
    <name evidence="5" type="ORF">E2553_41595</name>
</gene>
<evidence type="ECO:0000313" key="6">
    <source>
        <dbReference type="Proteomes" id="UP000297385"/>
    </source>
</evidence>
<dbReference type="RefSeq" id="WP_134466455.1">
    <property type="nucleotide sequence ID" value="NZ_JBHMFL010000148.1"/>
</dbReference>
<feature type="domain" description="Transposase InsH N-terminal" evidence="2">
    <location>
        <begin position="17"/>
        <end position="114"/>
    </location>
</feature>
<evidence type="ECO:0000259" key="2">
    <source>
        <dbReference type="Pfam" id="PF05598"/>
    </source>
</evidence>
<feature type="domain" description="Transposase IS4-like" evidence="1">
    <location>
        <begin position="280"/>
        <end position="380"/>
    </location>
</feature>
<evidence type="ECO:0000313" key="5">
    <source>
        <dbReference type="EMBL" id="TFE37967.1"/>
    </source>
</evidence>
<dbReference type="EMBL" id="SNVI01000005">
    <property type="protein sequence ID" value="TFE37967.1"/>
    <property type="molecule type" value="Genomic_DNA"/>
</dbReference>
<dbReference type="NCBIfam" id="NF033578">
    <property type="entry name" value="transpos_IS5_1"/>
    <property type="match status" value="1"/>
</dbReference>
<dbReference type="Pfam" id="PF05598">
    <property type="entry name" value="DUF772"/>
    <property type="match status" value="1"/>
</dbReference>
<dbReference type="PANTHER" id="PTHR33803">
    <property type="entry name" value="IS1478 TRANSPOSASE"/>
    <property type="match status" value="1"/>
</dbReference>
<dbReference type="EMBL" id="SNVI01000005">
    <property type="protein sequence ID" value="TFE37949.1"/>
    <property type="molecule type" value="Genomic_DNA"/>
</dbReference>
<evidence type="ECO:0000259" key="1">
    <source>
        <dbReference type="Pfam" id="PF01609"/>
    </source>
</evidence>